<keyword evidence="1" id="KW-0472">Membrane</keyword>
<proteinExistence type="predicted"/>
<evidence type="ECO:0000313" key="4">
    <source>
        <dbReference type="Proteomes" id="UP000218811"/>
    </source>
</evidence>
<feature type="transmembrane region" description="Helical" evidence="1">
    <location>
        <begin position="215"/>
        <end position="236"/>
    </location>
</feature>
<protein>
    <recommendedName>
        <fullName evidence="2">DUF6533 domain-containing protein</fullName>
    </recommendedName>
</protein>
<evidence type="ECO:0000313" key="3">
    <source>
        <dbReference type="EMBL" id="PCH44917.1"/>
    </source>
</evidence>
<dbReference type="OMA" id="WENWECK"/>
<feature type="domain" description="DUF6533" evidence="2">
    <location>
        <begin position="5"/>
        <end position="45"/>
    </location>
</feature>
<dbReference type="OrthoDB" id="2637653at2759"/>
<dbReference type="Pfam" id="PF20151">
    <property type="entry name" value="DUF6533"/>
    <property type="match status" value="1"/>
</dbReference>
<dbReference type="InterPro" id="IPR045340">
    <property type="entry name" value="DUF6533"/>
</dbReference>
<feature type="non-terminal residue" evidence="3">
    <location>
        <position position="1"/>
    </location>
</feature>
<sequence length="317" mass="35991">VFEVATGALTVAMYDMLLNLADEVRSVLGQRSWIKWTYVFIRHFPWLAQGSIVALLGEFYNQHNWTPSQCRDWIIYEFTVNEALTVAVEAVLIMRIYAMFNNNKAITAIVWALYAAEIITMIIVLAICIPRMVFTDQCTIIYTPTLFTSYWIISLAFETILFGLTIIRFCTSMTRELGKRSIMYVLVRDGMWAYAVIFAVMLLNTVVYHVFHNPLAGICYFWEITTISVAGSHVLLNLRRFAVQRQSGNSSIWTGTQMQFSTNVALNALDRTEDSDATLTVEMVDMKKNKSSSQWTSTTGYDTCLQAESGDVGAKLK</sequence>
<keyword evidence="1" id="KW-0812">Transmembrane</keyword>
<dbReference type="EMBL" id="KB468168">
    <property type="protein sequence ID" value="PCH44917.1"/>
    <property type="molecule type" value="Genomic_DNA"/>
</dbReference>
<keyword evidence="1" id="KW-1133">Transmembrane helix</keyword>
<evidence type="ECO:0000256" key="1">
    <source>
        <dbReference type="SAM" id="Phobius"/>
    </source>
</evidence>
<feature type="transmembrane region" description="Helical" evidence="1">
    <location>
        <begin position="149"/>
        <end position="170"/>
    </location>
</feature>
<feature type="transmembrane region" description="Helical" evidence="1">
    <location>
        <begin position="105"/>
        <end position="129"/>
    </location>
</feature>
<accession>A0A2H3K8Z5</accession>
<name>A0A2H3K8Z5_WOLCO</name>
<organism evidence="3 4">
    <name type="scientific">Wolfiporia cocos (strain MD-104)</name>
    <name type="common">Brown rot fungus</name>
    <dbReference type="NCBI Taxonomy" id="742152"/>
    <lineage>
        <taxon>Eukaryota</taxon>
        <taxon>Fungi</taxon>
        <taxon>Dikarya</taxon>
        <taxon>Basidiomycota</taxon>
        <taxon>Agaricomycotina</taxon>
        <taxon>Agaricomycetes</taxon>
        <taxon>Polyporales</taxon>
        <taxon>Phaeolaceae</taxon>
        <taxon>Wolfiporia</taxon>
    </lineage>
</organism>
<gene>
    <name evidence="3" type="ORF">WOLCODRAFT_77953</name>
</gene>
<keyword evidence="4" id="KW-1185">Reference proteome</keyword>
<reference evidence="3 4" key="1">
    <citation type="journal article" date="2012" name="Science">
        <title>The Paleozoic origin of enzymatic lignin decomposition reconstructed from 31 fungal genomes.</title>
        <authorList>
            <person name="Floudas D."/>
            <person name="Binder M."/>
            <person name="Riley R."/>
            <person name="Barry K."/>
            <person name="Blanchette R.A."/>
            <person name="Henrissat B."/>
            <person name="Martinez A.T."/>
            <person name="Otillar R."/>
            <person name="Spatafora J.W."/>
            <person name="Yadav J.S."/>
            <person name="Aerts A."/>
            <person name="Benoit I."/>
            <person name="Boyd A."/>
            <person name="Carlson A."/>
            <person name="Copeland A."/>
            <person name="Coutinho P.M."/>
            <person name="de Vries R.P."/>
            <person name="Ferreira P."/>
            <person name="Findley K."/>
            <person name="Foster B."/>
            <person name="Gaskell J."/>
            <person name="Glotzer D."/>
            <person name="Gorecki P."/>
            <person name="Heitman J."/>
            <person name="Hesse C."/>
            <person name="Hori C."/>
            <person name="Igarashi K."/>
            <person name="Jurgens J.A."/>
            <person name="Kallen N."/>
            <person name="Kersten P."/>
            <person name="Kohler A."/>
            <person name="Kuees U."/>
            <person name="Kumar T.K.A."/>
            <person name="Kuo A."/>
            <person name="LaButti K."/>
            <person name="Larrondo L.F."/>
            <person name="Lindquist E."/>
            <person name="Ling A."/>
            <person name="Lombard V."/>
            <person name="Lucas S."/>
            <person name="Lundell T."/>
            <person name="Martin R."/>
            <person name="McLaughlin D.J."/>
            <person name="Morgenstern I."/>
            <person name="Morin E."/>
            <person name="Murat C."/>
            <person name="Nagy L.G."/>
            <person name="Nolan M."/>
            <person name="Ohm R.A."/>
            <person name="Patyshakuliyeva A."/>
            <person name="Rokas A."/>
            <person name="Ruiz-Duenas F.J."/>
            <person name="Sabat G."/>
            <person name="Salamov A."/>
            <person name="Samejima M."/>
            <person name="Schmutz J."/>
            <person name="Slot J.C."/>
            <person name="St John F."/>
            <person name="Stenlid J."/>
            <person name="Sun H."/>
            <person name="Sun S."/>
            <person name="Syed K."/>
            <person name="Tsang A."/>
            <person name="Wiebenga A."/>
            <person name="Young D."/>
            <person name="Pisabarro A."/>
            <person name="Eastwood D.C."/>
            <person name="Martin F."/>
            <person name="Cullen D."/>
            <person name="Grigoriev I.V."/>
            <person name="Hibbett D.S."/>
        </authorList>
    </citation>
    <scope>NUCLEOTIDE SEQUENCE [LARGE SCALE GENOMIC DNA]</scope>
    <source>
        <strain evidence="3 4">MD-104</strain>
    </source>
</reference>
<feature type="transmembrane region" description="Helical" evidence="1">
    <location>
        <begin position="191"/>
        <end position="209"/>
    </location>
</feature>
<dbReference type="STRING" id="742152.A0A2H3K8Z5"/>
<dbReference type="Proteomes" id="UP000218811">
    <property type="component" value="Unassembled WGS sequence"/>
</dbReference>
<dbReference type="AlphaFoldDB" id="A0A2H3K8Z5"/>
<evidence type="ECO:0000259" key="2">
    <source>
        <dbReference type="Pfam" id="PF20151"/>
    </source>
</evidence>